<sequence>MIKEKLVEESLATRHRKIYGCADCLQEVKQQLLNPNKRLKQADVAGTSVSTPTHILKEEGLQDENVTQVLHALESGNISQQQIKELLEAIGKRIHQSFAEAKPTAIFKA</sequence>
<dbReference type="EMBL" id="CAXLJM020000093">
    <property type="protein sequence ID" value="CAL8132612.1"/>
    <property type="molecule type" value="Genomic_DNA"/>
</dbReference>
<gene>
    <name evidence="1" type="ORF">ODALV1_LOCUS24677</name>
</gene>
<accession>A0ABP1RPN5</accession>
<proteinExistence type="predicted"/>
<protein>
    <submittedName>
        <fullName evidence="1">Uncharacterized protein</fullName>
    </submittedName>
</protein>
<evidence type="ECO:0000313" key="1">
    <source>
        <dbReference type="EMBL" id="CAL8132612.1"/>
    </source>
</evidence>
<comment type="caution">
    <text evidence="1">The sequence shown here is derived from an EMBL/GenBank/DDBJ whole genome shotgun (WGS) entry which is preliminary data.</text>
</comment>
<name>A0ABP1RPN5_9HEXA</name>
<organism evidence="1 2">
    <name type="scientific">Orchesella dallaii</name>
    <dbReference type="NCBI Taxonomy" id="48710"/>
    <lineage>
        <taxon>Eukaryota</taxon>
        <taxon>Metazoa</taxon>
        <taxon>Ecdysozoa</taxon>
        <taxon>Arthropoda</taxon>
        <taxon>Hexapoda</taxon>
        <taxon>Collembola</taxon>
        <taxon>Entomobryomorpha</taxon>
        <taxon>Entomobryoidea</taxon>
        <taxon>Orchesellidae</taxon>
        <taxon>Orchesellinae</taxon>
        <taxon>Orchesella</taxon>
    </lineage>
</organism>
<keyword evidence="2" id="KW-1185">Reference proteome</keyword>
<reference evidence="1 2" key="1">
    <citation type="submission" date="2024-08" db="EMBL/GenBank/DDBJ databases">
        <authorList>
            <person name="Cucini C."/>
            <person name="Frati F."/>
        </authorList>
    </citation>
    <scope>NUCLEOTIDE SEQUENCE [LARGE SCALE GENOMIC DNA]</scope>
</reference>
<dbReference type="Proteomes" id="UP001642540">
    <property type="component" value="Unassembled WGS sequence"/>
</dbReference>
<evidence type="ECO:0000313" key="2">
    <source>
        <dbReference type="Proteomes" id="UP001642540"/>
    </source>
</evidence>